<organism evidence="1 2">
    <name type="scientific">Stentor coeruleus</name>
    <dbReference type="NCBI Taxonomy" id="5963"/>
    <lineage>
        <taxon>Eukaryota</taxon>
        <taxon>Sar</taxon>
        <taxon>Alveolata</taxon>
        <taxon>Ciliophora</taxon>
        <taxon>Postciliodesmatophora</taxon>
        <taxon>Heterotrichea</taxon>
        <taxon>Heterotrichida</taxon>
        <taxon>Stentoridae</taxon>
        <taxon>Stentor</taxon>
    </lineage>
</organism>
<sequence length="359" mass="42910">MHMEKAIENNYQIDYLQCPDHITDDYLCFSNSYTESNSVFDNFRQNFVLESQNEYDVNDIESNYTKYSQEKSTNNQNKKLGIDLSIDYDGRKKIIKIIHGKDKKYVVCNRKDDTKKEDSRKLVVKIRVVREDDGNCNKMLRIFKNSELDFKNVFGGFKKYYKSHRGKNTIKKLTKPSIRIMWIRAHNRWIRNILRRYIQIKSENDINYIDINNEAQLNSYRESAKFIWQPSHRQLFFEISKFENSPLSTRNKKLKNDNTENTKIDNLEHKCYSNEYCKNYFSNPVIIKSFGLYIDFIFLEENIDLLCRKIGIACCENALNGIHEQECIEKWDKVKIYLKLGLFALSANELRFRNFTYND</sequence>
<dbReference type="AlphaFoldDB" id="A0A1R2AZ27"/>
<protein>
    <submittedName>
        <fullName evidence="1">Uncharacterized protein</fullName>
    </submittedName>
</protein>
<dbReference type="Proteomes" id="UP000187209">
    <property type="component" value="Unassembled WGS sequence"/>
</dbReference>
<gene>
    <name evidence="1" type="ORF">SteCoe_32584</name>
</gene>
<dbReference type="EMBL" id="MPUH01001175">
    <property type="protein sequence ID" value="OMJ69630.1"/>
    <property type="molecule type" value="Genomic_DNA"/>
</dbReference>
<name>A0A1R2AZ27_9CILI</name>
<evidence type="ECO:0000313" key="1">
    <source>
        <dbReference type="EMBL" id="OMJ69630.1"/>
    </source>
</evidence>
<reference evidence="1 2" key="1">
    <citation type="submission" date="2016-11" db="EMBL/GenBank/DDBJ databases">
        <title>The macronuclear genome of Stentor coeruleus: a giant cell with tiny introns.</title>
        <authorList>
            <person name="Slabodnick M."/>
            <person name="Ruby J.G."/>
            <person name="Reiff S.B."/>
            <person name="Swart E.C."/>
            <person name="Gosai S."/>
            <person name="Prabakaran S."/>
            <person name="Witkowska E."/>
            <person name="Larue G.E."/>
            <person name="Fisher S."/>
            <person name="Freeman R.M."/>
            <person name="Gunawardena J."/>
            <person name="Chu W."/>
            <person name="Stover N.A."/>
            <person name="Gregory B.D."/>
            <person name="Nowacki M."/>
            <person name="Derisi J."/>
            <person name="Roy S.W."/>
            <person name="Marshall W.F."/>
            <person name="Sood P."/>
        </authorList>
    </citation>
    <scope>NUCLEOTIDE SEQUENCE [LARGE SCALE GENOMIC DNA]</scope>
    <source>
        <strain evidence="1">WM001</strain>
    </source>
</reference>
<comment type="caution">
    <text evidence="1">The sequence shown here is derived from an EMBL/GenBank/DDBJ whole genome shotgun (WGS) entry which is preliminary data.</text>
</comment>
<accession>A0A1R2AZ27</accession>
<keyword evidence="2" id="KW-1185">Reference proteome</keyword>
<evidence type="ECO:0000313" key="2">
    <source>
        <dbReference type="Proteomes" id="UP000187209"/>
    </source>
</evidence>
<proteinExistence type="predicted"/>